<keyword evidence="5 13" id="KW-0732">Signal</keyword>
<feature type="chain" id="PRO_5025366907" description="glucan 1,3-beta-glucosidase" evidence="13">
    <location>
        <begin position="20"/>
        <end position="303"/>
    </location>
</feature>
<comment type="catalytic activity">
    <reaction evidence="9">
        <text>Successive hydrolysis of beta-D-glucose units from the non-reducing ends of (1-&gt;3)-beta-D-glucans, releasing alpha-glucose.</text>
        <dbReference type="EC" id="3.2.1.58"/>
    </reaction>
</comment>
<dbReference type="InterPro" id="IPR017853">
    <property type="entry name" value="GH"/>
</dbReference>
<dbReference type="Gene3D" id="3.20.20.80">
    <property type="entry name" value="Glycosidases"/>
    <property type="match status" value="1"/>
</dbReference>
<evidence type="ECO:0000256" key="8">
    <source>
        <dbReference type="ARBA" id="ARBA00023295"/>
    </source>
</evidence>
<dbReference type="GO" id="GO:0042973">
    <property type="term" value="F:glucan endo-1,3-beta-D-glucosidase activity"/>
    <property type="evidence" value="ECO:0007669"/>
    <property type="project" value="TreeGrafter"/>
</dbReference>
<proteinExistence type="inferred from homology"/>
<dbReference type="SUPFAM" id="SSF51445">
    <property type="entry name" value="(Trans)glycosidases"/>
    <property type="match status" value="1"/>
</dbReference>
<protein>
    <recommendedName>
        <fullName evidence="10">glucan 1,3-beta-glucosidase</fullName>
        <ecNumber evidence="10">3.2.1.58</ecNumber>
    </recommendedName>
    <alternativeName>
        <fullName evidence="11">Exo-1,3-beta-glucanase</fullName>
    </alternativeName>
</protein>
<evidence type="ECO:0000256" key="6">
    <source>
        <dbReference type="ARBA" id="ARBA00022801"/>
    </source>
</evidence>
<dbReference type="GeneID" id="54578707"/>
<evidence type="ECO:0000313" key="14">
    <source>
        <dbReference type="EMBL" id="KAF2255660.1"/>
    </source>
</evidence>
<dbReference type="OrthoDB" id="1293114at2759"/>
<comment type="subcellular location">
    <subcellularLocation>
        <location evidence="1">Secreted</location>
        <location evidence="1">Cell wall</location>
    </subcellularLocation>
</comment>
<comment type="similarity">
    <text evidence="2 12">Belongs to the glycosyl hydrolase 17 family.</text>
</comment>
<dbReference type="RefSeq" id="XP_033690664.1">
    <property type="nucleotide sequence ID" value="XM_033825377.1"/>
</dbReference>
<evidence type="ECO:0000256" key="4">
    <source>
        <dbReference type="ARBA" id="ARBA00022525"/>
    </source>
</evidence>
<evidence type="ECO:0000256" key="1">
    <source>
        <dbReference type="ARBA" id="ARBA00004191"/>
    </source>
</evidence>
<name>A0A6A6J1A1_9PLEO</name>
<dbReference type="GO" id="GO:0004338">
    <property type="term" value="F:glucan exo-1,3-beta-glucosidase activity"/>
    <property type="evidence" value="ECO:0007669"/>
    <property type="project" value="UniProtKB-EC"/>
</dbReference>
<dbReference type="AlphaFoldDB" id="A0A6A6J1A1"/>
<dbReference type="InterPro" id="IPR050732">
    <property type="entry name" value="Beta-glucan_modifiers"/>
</dbReference>
<dbReference type="EC" id="3.2.1.58" evidence="10"/>
<dbReference type="Pfam" id="PF00332">
    <property type="entry name" value="Glyco_hydro_17"/>
    <property type="match status" value="1"/>
</dbReference>
<organism evidence="14 15">
    <name type="scientific">Trematosphaeria pertusa</name>
    <dbReference type="NCBI Taxonomy" id="390896"/>
    <lineage>
        <taxon>Eukaryota</taxon>
        <taxon>Fungi</taxon>
        <taxon>Dikarya</taxon>
        <taxon>Ascomycota</taxon>
        <taxon>Pezizomycotina</taxon>
        <taxon>Dothideomycetes</taxon>
        <taxon>Pleosporomycetidae</taxon>
        <taxon>Pleosporales</taxon>
        <taxon>Massarineae</taxon>
        <taxon>Trematosphaeriaceae</taxon>
        <taxon>Trematosphaeria</taxon>
    </lineage>
</organism>
<sequence>MRFSTVVAALAAAPAVVSAAKGTVGFALGTKEADGSCKTQDDYEADFDAIKSASGATIVRGYAAADCNMTKAILPAAKAKGVKVVLGIWPDVEESFNNDLNAITAVAESYQDVIYGVTVGSETLYRGNFTGEELKAKIETVKSKLPTGMKVGTADSWNKFADGTADAIIGSVDMLMVNAFAFWQGASRDNATHVYLDDMYQAVTHIEKLAGGSDKIEIWNGETGWPTAVGTDYGAAEGGLDNAKSFFQNGFCALIDWGFNAFYFEAFDEPWKPASIGDNGKAADETTWGAMTADRKAKFALKC</sequence>
<dbReference type="GO" id="GO:0071555">
    <property type="term" value="P:cell wall organization"/>
    <property type="evidence" value="ECO:0007669"/>
    <property type="project" value="TreeGrafter"/>
</dbReference>
<keyword evidence="6 14" id="KW-0378">Hydrolase</keyword>
<keyword evidence="7" id="KW-0325">Glycoprotein</keyword>
<dbReference type="GO" id="GO:0005975">
    <property type="term" value="P:carbohydrate metabolic process"/>
    <property type="evidence" value="ECO:0007669"/>
    <property type="project" value="InterPro"/>
</dbReference>
<dbReference type="EMBL" id="ML987189">
    <property type="protein sequence ID" value="KAF2255660.1"/>
    <property type="molecule type" value="Genomic_DNA"/>
</dbReference>
<reference evidence="14" key="1">
    <citation type="journal article" date="2020" name="Stud. Mycol.">
        <title>101 Dothideomycetes genomes: a test case for predicting lifestyles and emergence of pathogens.</title>
        <authorList>
            <person name="Haridas S."/>
            <person name="Albert R."/>
            <person name="Binder M."/>
            <person name="Bloem J."/>
            <person name="Labutti K."/>
            <person name="Salamov A."/>
            <person name="Andreopoulos B."/>
            <person name="Baker S."/>
            <person name="Barry K."/>
            <person name="Bills G."/>
            <person name="Bluhm B."/>
            <person name="Cannon C."/>
            <person name="Castanera R."/>
            <person name="Culley D."/>
            <person name="Daum C."/>
            <person name="Ezra D."/>
            <person name="Gonzalez J."/>
            <person name="Henrissat B."/>
            <person name="Kuo A."/>
            <person name="Liang C."/>
            <person name="Lipzen A."/>
            <person name="Lutzoni F."/>
            <person name="Magnuson J."/>
            <person name="Mondo S."/>
            <person name="Nolan M."/>
            <person name="Ohm R."/>
            <person name="Pangilinan J."/>
            <person name="Park H.-J."/>
            <person name="Ramirez L."/>
            <person name="Alfaro M."/>
            <person name="Sun H."/>
            <person name="Tritt A."/>
            <person name="Yoshinaga Y."/>
            <person name="Zwiers L.-H."/>
            <person name="Turgeon B."/>
            <person name="Goodwin S."/>
            <person name="Spatafora J."/>
            <person name="Crous P."/>
            <person name="Grigoriev I."/>
        </authorList>
    </citation>
    <scope>NUCLEOTIDE SEQUENCE</scope>
    <source>
        <strain evidence="14">CBS 122368</strain>
    </source>
</reference>
<dbReference type="GO" id="GO:0005576">
    <property type="term" value="C:extracellular region"/>
    <property type="evidence" value="ECO:0007669"/>
    <property type="project" value="TreeGrafter"/>
</dbReference>
<keyword evidence="4" id="KW-0964">Secreted</keyword>
<evidence type="ECO:0000256" key="5">
    <source>
        <dbReference type="ARBA" id="ARBA00022729"/>
    </source>
</evidence>
<dbReference type="GO" id="GO:0009986">
    <property type="term" value="C:cell surface"/>
    <property type="evidence" value="ECO:0007669"/>
    <property type="project" value="TreeGrafter"/>
</dbReference>
<evidence type="ECO:0000256" key="10">
    <source>
        <dbReference type="ARBA" id="ARBA00038929"/>
    </source>
</evidence>
<evidence type="ECO:0000256" key="9">
    <source>
        <dbReference type="ARBA" id="ARBA00036824"/>
    </source>
</evidence>
<keyword evidence="3" id="KW-0134">Cell wall</keyword>
<dbReference type="Proteomes" id="UP000800094">
    <property type="component" value="Unassembled WGS sequence"/>
</dbReference>
<evidence type="ECO:0000256" key="7">
    <source>
        <dbReference type="ARBA" id="ARBA00023180"/>
    </source>
</evidence>
<accession>A0A6A6J1A1</accession>
<dbReference type="GO" id="GO:0009277">
    <property type="term" value="C:fungal-type cell wall"/>
    <property type="evidence" value="ECO:0007669"/>
    <property type="project" value="TreeGrafter"/>
</dbReference>
<evidence type="ECO:0000256" key="2">
    <source>
        <dbReference type="ARBA" id="ARBA00008773"/>
    </source>
</evidence>
<evidence type="ECO:0000256" key="11">
    <source>
        <dbReference type="ARBA" id="ARBA00041761"/>
    </source>
</evidence>
<evidence type="ECO:0000256" key="12">
    <source>
        <dbReference type="RuleBase" id="RU004335"/>
    </source>
</evidence>
<dbReference type="PANTHER" id="PTHR16631:SF26">
    <property type="entry name" value="GLUCAN 1,3-BETA-GLUCOSIDASE"/>
    <property type="match status" value="1"/>
</dbReference>
<dbReference type="InterPro" id="IPR000490">
    <property type="entry name" value="Glyco_hydro_17"/>
</dbReference>
<evidence type="ECO:0000256" key="3">
    <source>
        <dbReference type="ARBA" id="ARBA00022512"/>
    </source>
</evidence>
<keyword evidence="15" id="KW-1185">Reference proteome</keyword>
<feature type="signal peptide" evidence="13">
    <location>
        <begin position="1"/>
        <end position="19"/>
    </location>
</feature>
<gene>
    <name evidence="14" type="ORF">BU26DRAFT_471367</name>
</gene>
<keyword evidence="8" id="KW-0326">Glycosidase</keyword>
<dbReference type="PANTHER" id="PTHR16631">
    <property type="entry name" value="GLUCAN 1,3-BETA-GLUCOSIDASE"/>
    <property type="match status" value="1"/>
</dbReference>
<evidence type="ECO:0000313" key="15">
    <source>
        <dbReference type="Proteomes" id="UP000800094"/>
    </source>
</evidence>
<evidence type="ECO:0000256" key="13">
    <source>
        <dbReference type="SAM" id="SignalP"/>
    </source>
</evidence>